<dbReference type="PANTHER" id="PTHR21026:SF2">
    <property type="entry name" value="LARGE RIBOSOMAL SUBUNIT PROTEIN BL32M"/>
    <property type="match status" value="1"/>
</dbReference>
<dbReference type="GO" id="GO:0006412">
    <property type="term" value="P:translation"/>
    <property type="evidence" value="ECO:0007669"/>
    <property type="project" value="InterPro"/>
</dbReference>
<dbReference type="AlphaFoldDB" id="A0A9W6WBZ2"/>
<evidence type="ECO:0000313" key="9">
    <source>
        <dbReference type="EMBL" id="GME75765.1"/>
    </source>
</evidence>
<feature type="compositionally biased region" description="Low complexity" evidence="8">
    <location>
        <begin position="39"/>
        <end position="50"/>
    </location>
</feature>
<protein>
    <recommendedName>
        <fullName evidence="7">Large ribosomal subunit protein bL32m</fullName>
    </recommendedName>
</protein>
<reference evidence="9" key="1">
    <citation type="submission" date="2023-04" db="EMBL/GenBank/DDBJ databases">
        <title>Candida boidinii NBRC 10035.</title>
        <authorList>
            <person name="Ichikawa N."/>
            <person name="Sato H."/>
            <person name="Tonouchi N."/>
        </authorList>
    </citation>
    <scope>NUCLEOTIDE SEQUENCE</scope>
    <source>
        <strain evidence="9">NBRC 10035</strain>
    </source>
</reference>
<dbReference type="GO" id="GO:0003735">
    <property type="term" value="F:structural constituent of ribosome"/>
    <property type="evidence" value="ECO:0007669"/>
    <property type="project" value="InterPro"/>
</dbReference>
<gene>
    <name evidence="9" type="ORF">Cboi02_000491600</name>
</gene>
<dbReference type="PANTHER" id="PTHR21026">
    <property type="entry name" value="39S RIBOSOMAL PROTEIN L32, MITOCHONDRIAL"/>
    <property type="match status" value="1"/>
</dbReference>
<evidence type="ECO:0000256" key="8">
    <source>
        <dbReference type="SAM" id="MobiDB-lite"/>
    </source>
</evidence>
<evidence type="ECO:0000313" key="10">
    <source>
        <dbReference type="Proteomes" id="UP001165120"/>
    </source>
</evidence>
<dbReference type="EMBL" id="BSXN01002163">
    <property type="protein sequence ID" value="GME75765.1"/>
    <property type="molecule type" value="Genomic_DNA"/>
</dbReference>
<dbReference type="Proteomes" id="UP001165120">
    <property type="component" value="Unassembled WGS sequence"/>
</dbReference>
<evidence type="ECO:0000256" key="7">
    <source>
        <dbReference type="ARBA" id="ARBA00039935"/>
    </source>
</evidence>
<comment type="caution">
    <text evidence="9">The sequence shown here is derived from an EMBL/GenBank/DDBJ whole genome shotgun (WGS) entry which is preliminary data.</text>
</comment>
<keyword evidence="3" id="KW-0809">Transit peptide</keyword>
<name>A0A9W6WBZ2_CANBO</name>
<evidence type="ECO:0000256" key="2">
    <source>
        <dbReference type="ARBA" id="ARBA00008560"/>
    </source>
</evidence>
<proteinExistence type="inferred from homology"/>
<evidence type="ECO:0000256" key="4">
    <source>
        <dbReference type="ARBA" id="ARBA00022980"/>
    </source>
</evidence>
<organism evidence="9 10">
    <name type="scientific">Candida boidinii</name>
    <name type="common">Yeast</name>
    <dbReference type="NCBI Taxonomy" id="5477"/>
    <lineage>
        <taxon>Eukaryota</taxon>
        <taxon>Fungi</taxon>
        <taxon>Dikarya</taxon>
        <taxon>Ascomycota</taxon>
        <taxon>Saccharomycotina</taxon>
        <taxon>Pichiomycetes</taxon>
        <taxon>Pichiales</taxon>
        <taxon>Pichiaceae</taxon>
        <taxon>Ogataea</taxon>
        <taxon>Ogataea/Candida clade</taxon>
    </lineage>
</organism>
<sequence length="177" mass="20606">MASLSLRGLTSLEGIAGSLLPKLPEIKIRLQIPSIFRPNNNNNNNTTTTNEQQVSLRDNGILKAAPKQKVSHLKRRQKLYAPGKKQVKLQNNLNRCPSCGHYKRSHFLCMNCVSQIKKLWKDQDAEFKPEPYREEFKNPLDEKVLYPGKTERYHDRMLRKKEYLVQRPKTLPVEPKK</sequence>
<keyword evidence="10" id="KW-1185">Reference proteome</keyword>
<dbReference type="Pfam" id="PF01783">
    <property type="entry name" value="Ribosomal_L32p"/>
    <property type="match status" value="1"/>
</dbReference>
<keyword evidence="5" id="KW-0496">Mitochondrion</keyword>
<dbReference type="InterPro" id="IPR002677">
    <property type="entry name" value="Ribosomal_bL32"/>
</dbReference>
<dbReference type="GO" id="GO:0005762">
    <property type="term" value="C:mitochondrial large ribosomal subunit"/>
    <property type="evidence" value="ECO:0007669"/>
    <property type="project" value="TreeGrafter"/>
</dbReference>
<dbReference type="InterPro" id="IPR051991">
    <property type="entry name" value="Mitoribosomal_protein_bL32"/>
</dbReference>
<dbReference type="InterPro" id="IPR011332">
    <property type="entry name" value="Ribosomal_zn-bd"/>
</dbReference>
<evidence type="ECO:0000256" key="1">
    <source>
        <dbReference type="ARBA" id="ARBA00004173"/>
    </source>
</evidence>
<accession>A0A9W6WBZ2</accession>
<comment type="subcellular location">
    <subcellularLocation>
        <location evidence="1">Mitochondrion</location>
    </subcellularLocation>
</comment>
<evidence type="ECO:0000256" key="5">
    <source>
        <dbReference type="ARBA" id="ARBA00023128"/>
    </source>
</evidence>
<keyword evidence="4" id="KW-0689">Ribosomal protein</keyword>
<evidence type="ECO:0000256" key="3">
    <source>
        <dbReference type="ARBA" id="ARBA00022946"/>
    </source>
</evidence>
<evidence type="ECO:0000256" key="6">
    <source>
        <dbReference type="ARBA" id="ARBA00023274"/>
    </source>
</evidence>
<dbReference type="SUPFAM" id="SSF57829">
    <property type="entry name" value="Zn-binding ribosomal proteins"/>
    <property type="match status" value="1"/>
</dbReference>
<feature type="region of interest" description="Disordered" evidence="8">
    <location>
        <begin position="35"/>
        <end position="55"/>
    </location>
</feature>
<comment type="similarity">
    <text evidence="2">Belongs to the bacterial ribosomal protein bL32 family.</text>
</comment>
<dbReference type="NCBIfam" id="TIGR01031">
    <property type="entry name" value="rpmF_bact"/>
    <property type="match status" value="1"/>
</dbReference>
<keyword evidence="6" id="KW-0687">Ribonucleoprotein</keyword>